<feature type="compositionally biased region" description="Polar residues" evidence="1">
    <location>
        <begin position="89"/>
        <end position="106"/>
    </location>
</feature>
<sequence>MLGRNFSQDHHLPPKVFPSRTPNPLSVTKTHAFLEMTPNITLRAVKNRRPEETVIVSPAWVSPVGEDGTGHSVGAQAGVRGLLAPHPDVSQTRTHGTAASESGSNRDSAEQPEGTGASCCGCRDLRILRLHP</sequence>
<gene>
    <name evidence="2" type="ORF">HJG63_011759</name>
</gene>
<accession>A0A7J8GC47</accession>
<name>A0A7J8GC47_ROUAE</name>
<feature type="region of interest" description="Disordered" evidence="1">
    <location>
        <begin position="1"/>
        <end position="24"/>
    </location>
</feature>
<keyword evidence="3" id="KW-1185">Reference proteome</keyword>
<protein>
    <submittedName>
        <fullName evidence="2">Uncharacterized protein</fullName>
    </submittedName>
</protein>
<dbReference type="EMBL" id="JACASE010000006">
    <property type="protein sequence ID" value="KAF6457239.1"/>
    <property type="molecule type" value="Genomic_DNA"/>
</dbReference>
<proteinExistence type="predicted"/>
<reference evidence="2 3" key="1">
    <citation type="journal article" date="2020" name="Nature">
        <title>Six reference-quality genomes reveal evolution of bat adaptations.</title>
        <authorList>
            <person name="Jebb D."/>
            <person name="Huang Z."/>
            <person name="Pippel M."/>
            <person name="Hughes G.M."/>
            <person name="Lavrichenko K."/>
            <person name="Devanna P."/>
            <person name="Winkler S."/>
            <person name="Jermiin L.S."/>
            <person name="Skirmuntt E.C."/>
            <person name="Katzourakis A."/>
            <person name="Burkitt-Gray L."/>
            <person name="Ray D.A."/>
            <person name="Sullivan K.A.M."/>
            <person name="Roscito J.G."/>
            <person name="Kirilenko B.M."/>
            <person name="Davalos L.M."/>
            <person name="Corthals A.P."/>
            <person name="Power M.L."/>
            <person name="Jones G."/>
            <person name="Ransome R.D."/>
            <person name="Dechmann D.K.N."/>
            <person name="Locatelli A.G."/>
            <person name="Puechmaille S.J."/>
            <person name="Fedrigo O."/>
            <person name="Jarvis E.D."/>
            <person name="Hiller M."/>
            <person name="Vernes S.C."/>
            <person name="Myers E.W."/>
            <person name="Teeling E.C."/>
        </authorList>
    </citation>
    <scope>NUCLEOTIDE SEQUENCE [LARGE SCALE GENOMIC DNA]</scope>
    <source>
        <strain evidence="2">MRouAeg1</strain>
        <tissue evidence="2">Muscle</tissue>
    </source>
</reference>
<evidence type="ECO:0000313" key="3">
    <source>
        <dbReference type="Proteomes" id="UP000593571"/>
    </source>
</evidence>
<evidence type="ECO:0000256" key="1">
    <source>
        <dbReference type="SAM" id="MobiDB-lite"/>
    </source>
</evidence>
<comment type="caution">
    <text evidence="2">The sequence shown here is derived from an EMBL/GenBank/DDBJ whole genome shotgun (WGS) entry which is preliminary data.</text>
</comment>
<evidence type="ECO:0000313" key="2">
    <source>
        <dbReference type="EMBL" id="KAF6457239.1"/>
    </source>
</evidence>
<dbReference type="Proteomes" id="UP000593571">
    <property type="component" value="Unassembled WGS sequence"/>
</dbReference>
<dbReference type="AlphaFoldDB" id="A0A7J8GC47"/>
<feature type="region of interest" description="Disordered" evidence="1">
    <location>
        <begin position="61"/>
        <end position="116"/>
    </location>
</feature>
<organism evidence="2 3">
    <name type="scientific">Rousettus aegyptiacus</name>
    <name type="common">Egyptian fruit bat</name>
    <name type="synonym">Pteropus aegyptiacus</name>
    <dbReference type="NCBI Taxonomy" id="9407"/>
    <lineage>
        <taxon>Eukaryota</taxon>
        <taxon>Metazoa</taxon>
        <taxon>Chordata</taxon>
        <taxon>Craniata</taxon>
        <taxon>Vertebrata</taxon>
        <taxon>Euteleostomi</taxon>
        <taxon>Mammalia</taxon>
        <taxon>Eutheria</taxon>
        <taxon>Laurasiatheria</taxon>
        <taxon>Chiroptera</taxon>
        <taxon>Yinpterochiroptera</taxon>
        <taxon>Pteropodoidea</taxon>
        <taxon>Pteropodidae</taxon>
        <taxon>Rousettinae</taxon>
        <taxon>Rousettus</taxon>
    </lineage>
</organism>